<proteinExistence type="predicted"/>
<feature type="DNA-binding region" description="H-T-H motif" evidence="2">
    <location>
        <begin position="44"/>
        <end position="63"/>
    </location>
</feature>
<evidence type="ECO:0000256" key="2">
    <source>
        <dbReference type="PROSITE-ProRule" id="PRU00335"/>
    </source>
</evidence>
<dbReference type="Pfam" id="PF00440">
    <property type="entry name" value="TetR_N"/>
    <property type="match status" value="1"/>
</dbReference>
<dbReference type="PANTHER" id="PTHR30055:SF223">
    <property type="entry name" value="HTH-TYPE TRANSCRIPTIONAL REGULATOR UIDR"/>
    <property type="match status" value="1"/>
</dbReference>
<reference evidence="5 6" key="1">
    <citation type="submission" date="2014-02" db="EMBL/GenBank/DDBJ databases">
        <title>Draft genome of Erwinia mallotivora strain BT-MARDI, a papaya dieback pathogen.</title>
        <authorList>
            <person name="Redzuan R."/>
            <person name="Abu Bakar N."/>
            <person name="Badrun R."/>
            <person name="Mohd Raih M.F."/>
            <person name="Rozano L."/>
            <person name="Mat Amin N."/>
        </authorList>
    </citation>
    <scope>NUCLEOTIDE SEQUENCE [LARGE SCALE GENOMIC DNA]</scope>
    <source>
        <strain evidence="5 6">BT-MARDI</strain>
    </source>
</reference>
<comment type="caution">
    <text evidence="5">The sequence shown here is derived from an EMBL/GenBank/DDBJ whole genome shotgun (WGS) entry which is preliminary data.</text>
</comment>
<evidence type="ECO:0000313" key="6">
    <source>
        <dbReference type="Proteomes" id="UP000019918"/>
    </source>
</evidence>
<dbReference type="InterPro" id="IPR050109">
    <property type="entry name" value="HTH-type_TetR-like_transc_reg"/>
</dbReference>
<dbReference type="InterPro" id="IPR001647">
    <property type="entry name" value="HTH_TetR"/>
</dbReference>
<keyword evidence="6" id="KW-1185">Reference proteome</keyword>
<feature type="domain" description="HTH tetR-type" evidence="4">
    <location>
        <begin position="21"/>
        <end position="81"/>
    </location>
</feature>
<dbReference type="Proteomes" id="UP000019918">
    <property type="component" value="Unassembled WGS sequence"/>
</dbReference>
<dbReference type="GO" id="GO:0003700">
    <property type="term" value="F:DNA-binding transcription factor activity"/>
    <property type="evidence" value="ECO:0007669"/>
    <property type="project" value="TreeGrafter"/>
</dbReference>
<dbReference type="AlphaFoldDB" id="A0A014MBT1"/>
<dbReference type="PATRIC" id="fig|69222.5.peg.2119"/>
<keyword evidence="5" id="KW-0808">Transferase</keyword>
<accession>A0A014MBT1</accession>
<dbReference type="SUPFAM" id="SSF46689">
    <property type="entry name" value="Homeodomain-like"/>
    <property type="match status" value="1"/>
</dbReference>
<name>A0A014MBT1_9GAMM</name>
<dbReference type="EMBL" id="JFHN01000045">
    <property type="protein sequence ID" value="EXU75549.1"/>
    <property type="molecule type" value="Genomic_DNA"/>
</dbReference>
<dbReference type="GO" id="GO:0016740">
    <property type="term" value="F:transferase activity"/>
    <property type="evidence" value="ECO:0007669"/>
    <property type="project" value="UniProtKB-KW"/>
</dbReference>
<organism evidence="5 6">
    <name type="scientific">Erwinia mallotivora</name>
    <dbReference type="NCBI Taxonomy" id="69222"/>
    <lineage>
        <taxon>Bacteria</taxon>
        <taxon>Pseudomonadati</taxon>
        <taxon>Pseudomonadota</taxon>
        <taxon>Gammaproteobacteria</taxon>
        <taxon>Enterobacterales</taxon>
        <taxon>Erwiniaceae</taxon>
        <taxon>Erwinia</taxon>
    </lineage>
</organism>
<dbReference type="Gene3D" id="1.10.357.10">
    <property type="entry name" value="Tetracycline Repressor, domain 2"/>
    <property type="match status" value="1"/>
</dbReference>
<evidence type="ECO:0000256" key="1">
    <source>
        <dbReference type="ARBA" id="ARBA00023125"/>
    </source>
</evidence>
<evidence type="ECO:0000256" key="3">
    <source>
        <dbReference type="SAM" id="MobiDB-lite"/>
    </source>
</evidence>
<feature type="region of interest" description="Disordered" evidence="3">
    <location>
        <begin position="1"/>
        <end position="21"/>
    </location>
</feature>
<dbReference type="PANTHER" id="PTHR30055">
    <property type="entry name" value="HTH-TYPE TRANSCRIPTIONAL REGULATOR RUTR"/>
    <property type="match status" value="1"/>
</dbReference>
<dbReference type="InterPro" id="IPR009057">
    <property type="entry name" value="Homeodomain-like_sf"/>
</dbReference>
<dbReference type="RefSeq" id="WP_034936941.1">
    <property type="nucleotide sequence ID" value="NZ_JFHN01000045.1"/>
</dbReference>
<evidence type="ECO:0000313" key="5">
    <source>
        <dbReference type="EMBL" id="EXU75549.1"/>
    </source>
</evidence>
<protein>
    <submittedName>
        <fullName evidence="5">Crotonobetainyl-CoA:carnitine CoA-transferase</fullName>
    </submittedName>
</protein>
<evidence type="ECO:0000259" key="4">
    <source>
        <dbReference type="PROSITE" id="PS50977"/>
    </source>
</evidence>
<dbReference type="GO" id="GO:0000976">
    <property type="term" value="F:transcription cis-regulatory region binding"/>
    <property type="evidence" value="ECO:0007669"/>
    <property type="project" value="TreeGrafter"/>
</dbReference>
<dbReference type="STRING" id="69222.BG55_10270"/>
<dbReference type="PRINTS" id="PR00455">
    <property type="entry name" value="HTHTETR"/>
</dbReference>
<gene>
    <name evidence="5" type="ORF">BG55_10270</name>
</gene>
<dbReference type="OrthoDB" id="116240at2"/>
<feature type="compositionally biased region" description="Polar residues" evidence="3">
    <location>
        <begin position="1"/>
        <end position="10"/>
    </location>
</feature>
<keyword evidence="1 2" id="KW-0238">DNA-binding</keyword>
<sequence>MNNQHNQPSSRRGRPRTEDAASRRKSIIAHAYRAFIELGFASTSTAEVARRAKVSKRTLYEVFSDKQALFAAVVSEHRHLLLDLPRPEQEQCSVDTCLFRIFRLDISDEEYQEREAILRLMTRESVLFPELSDYLYENKAVRSREMLMAWLQSAGGEKNLQPGCLEVYAGMLMDIVFGALVPHRRVNTAGQRKEITEHIKQRIRIALRGMGWLHD</sequence>
<dbReference type="PROSITE" id="PS50977">
    <property type="entry name" value="HTH_TETR_2"/>
    <property type="match status" value="1"/>
</dbReference>